<dbReference type="Proteomes" id="UP000318053">
    <property type="component" value="Unassembled WGS sequence"/>
</dbReference>
<keyword evidence="3" id="KW-0413">Isomerase</keyword>
<sequence precursor="true">MNKRYLLLPAALLAASGVLTQAAQAHFAWLATDSDGHAVMWFGESTDDRTYPMPETIQTIELHNDSAQSAIETKPVDENDLVGIQSVEAIDADSELIGTATYGLYHGTKLTYHVEHLPQADPAAWPEQARTGAALQTIIRPSDEGGVNVTVLQGGKPLADTDVKLYGEAGHEEADRKTDEKGSVHFSADEVESGLNAVIVGYSDDQAEGTLNGESFTSTTDYLTATFRMPAASDEEPEEKEESKPEPQVDPNSSATTGPANLPELPENLTSFGAAIADGKLYVYGGHTGGAHSYSKEEQSDRFWSLDLSQGKDGQWKELPGGPTLQGLALVAHNGNLIRIGGFSAVNEEGEDHNLQSQNTVTSFDPKKQAWTKLSDLPAPRSSLDAAVLGDKVYVIGGWNLQGDSDQSEWHDTAWSLDLSDSSAKWQPLAEPPFERRALSVAAHDGKLYVIGGMTSDNEITTDVAIYDPATDSWSDGPELPVTGMSGFGSSAFATGGKLYVTTMGGFVSELSEDGKTWRTIAKTERERFFHRMLPSSDHELLMIGGASMEVGKFGTIDRIEVK</sequence>
<accession>A0A5C5YHM2</accession>
<feature type="compositionally biased region" description="Polar residues" evidence="1">
    <location>
        <begin position="250"/>
        <end position="259"/>
    </location>
</feature>
<evidence type="ECO:0000256" key="1">
    <source>
        <dbReference type="SAM" id="MobiDB-lite"/>
    </source>
</evidence>
<dbReference type="PANTHER" id="PTHR46375:SF3">
    <property type="entry name" value="KELCH REPEAT AND BTB DOMAIN-CONTAINING PROTEIN 13"/>
    <property type="match status" value="1"/>
</dbReference>
<dbReference type="RefSeq" id="WP_146390309.1">
    <property type="nucleotide sequence ID" value="NZ_SJPK01000002.1"/>
</dbReference>
<comment type="caution">
    <text evidence="3">The sequence shown here is derived from an EMBL/GenBank/DDBJ whole genome shotgun (WGS) entry which is preliminary data.</text>
</comment>
<dbReference type="OrthoDB" id="232651at2"/>
<keyword evidence="2" id="KW-0732">Signal</keyword>
<feature type="chain" id="PRO_5022754442" evidence="2">
    <location>
        <begin position="26"/>
        <end position="563"/>
    </location>
</feature>
<dbReference type="EC" id="5.1.3.24" evidence="3"/>
<name>A0A5C5YHM2_9BACT</name>
<feature type="signal peptide" evidence="2">
    <location>
        <begin position="1"/>
        <end position="25"/>
    </location>
</feature>
<dbReference type="EMBL" id="SJPK01000002">
    <property type="protein sequence ID" value="TWT74315.1"/>
    <property type="molecule type" value="Genomic_DNA"/>
</dbReference>
<reference evidence="3 4" key="1">
    <citation type="submission" date="2019-02" db="EMBL/GenBank/DDBJ databases">
        <title>Deep-cultivation of Planctomycetes and their phenomic and genomic characterization uncovers novel biology.</title>
        <authorList>
            <person name="Wiegand S."/>
            <person name="Jogler M."/>
            <person name="Boedeker C."/>
            <person name="Pinto D."/>
            <person name="Vollmers J."/>
            <person name="Rivas-Marin E."/>
            <person name="Kohn T."/>
            <person name="Peeters S.H."/>
            <person name="Heuer A."/>
            <person name="Rast P."/>
            <person name="Oberbeckmann S."/>
            <person name="Bunk B."/>
            <person name="Jeske O."/>
            <person name="Meyerdierks A."/>
            <person name="Storesund J.E."/>
            <person name="Kallscheuer N."/>
            <person name="Luecker S."/>
            <person name="Lage O.M."/>
            <person name="Pohl T."/>
            <person name="Merkel B.J."/>
            <person name="Hornburger P."/>
            <person name="Mueller R.-W."/>
            <person name="Bruemmer F."/>
            <person name="Labrenz M."/>
            <person name="Spormann A.M."/>
            <person name="Op Den Camp H."/>
            <person name="Overmann J."/>
            <person name="Amann R."/>
            <person name="Jetten M.S.M."/>
            <person name="Mascher T."/>
            <person name="Medema M.H."/>
            <person name="Devos D.P."/>
            <person name="Kaster A.-K."/>
            <person name="Ovreas L."/>
            <person name="Rohde M."/>
            <person name="Galperin M.Y."/>
            <person name="Jogler C."/>
        </authorList>
    </citation>
    <scope>NUCLEOTIDE SEQUENCE [LARGE SCALE GENOMIC DNA]</scope>
    <source>
        <strain evidence="3 4">CA85</strain>
    </source>
</reference>
<dbReference type="Gene3D" id="2.120.10.80">
    <property type="entry name" value="Kelch-type beta propeller"/>
    <property type="match status" value="2"/>
</dbReference>
<organism evidence="3 4">
    <name type="scientific">Allorhodopirellula solitaria</name>
    <dbReference type="NCBI Taxonomy" id="2527987"/>
    <lineage>
        <taxon>Bacteria</taxon>
        <taxon>Pseudomonadati</taxon>
        <taxon>Planctomycetota</taxon>
        <taxon>Planctomycetia</taxon>
        <taxon>Pirellulales</taxon>
        <taxon>Pirellulaceae</taxon>
        <taxon>Allorhodopirellula</taxon>
    </lineage>
</organism>
<proteinExistence type="predicted"/>
<dbReference type="Pfam" id="PF01344">
    <property type="entry name" value="Kelch_1"/>
    <property type="match status" value="1"/>
</dbReference>
<dbReference type="GO" id="GO:0016853">
    <property type="term" value="F:isomerase activity"/>
    <property type="evidence" value="ECO:0007669"/>
    <property type="project" value="UniProtKB-KW"/>
</dbReference>
<dbReference type="SMART" id="SM00612">
    <property type="entry name" value="Kelch"/>
    <property type="match status" value="4"/>
</dbReference>
<evidence type="ECO:0000313" key="4">
    <source>
        <dbReference type="Proteomes" id="UP000318053"/>
    </source>
</evidence>
<dbReference type="SUPFAM" id="SSF117281">
    <property type="entry name" value="Kelch motif"/>
    <property type="match status" value="1"/>
</dbReference>
<gene>
    <name evidence="3" type="primary">nanM_1</name>
    <name evidence="3" type="ORF">CA85_12020</name>
</gene>
<dbReference type="AlphaFoldDB" id="A0A5C5YHM2"/>
<dbReference type="Pfam" id="PF24681">
    <property type="entry name" value="Kelch_KLHDC2_KLHL20_DRC7"/>
    <property type="match status" value="1"/>
</dbReference>
<protein>
    <submittedName>
        <fullName evidence="3">N-acetylneuraminate epimerase</fullName>
        <ecNumber evidence="3">5.1.3.24</ecNumber>
    </submittedName>
</protein>
<dbReference type="InterPro" id="IPR052392">
    <property type="entry name" value="Kelch-BTB_domain-containing"/>
</dbReference>
<keyword evidence="4" id="KW-1185">Reference proteome</keyword>
<dbReference type="InterPro" id="IPR015915">
    <property type="entry name" value="Kelch-typ_b-propeller"/>
</dbReference>
<evidence type="ECO:0000256" key="2">
    <source>
        <dbReference type="SAM" id="SignalP"/>
    </source>
</evidence>
<evidence type="ECO:0000313" key="3">
    <source>
        <dbReference type="EMBL" id="TWT74315.1"/>
    </source>
</evidence>
<dbReference type="PANTHER" id="PTHR46375">
    <property type="entry name" value="KELCH REPEAT AND BTB DOMAIN-CONTAINING PROTEIN 13-RELATED"/>
    <property type="match status" value="1"/>
</dbReference>
<dbReference type="InterPro" id="IPR006652">
    <property type="entry name" value="Kelch_1"/>
</dbReference>
<feature type="region of interest" description="Disordered" evidence="1">
    <location>
        <begin position="231"/>
        <end position="266"/>
    </location>
</feature>